<dbReference type="Proteomes" id="UP000028486">
    <property type="component" value="Chromosome"/>
</dbReference>
<dbReference type="CDD" id="cd04301">
    <property type="entry name" value="NAT_SF"/>
    <property type="match status" value="1"/>
</dbReference>
<dbReference type="SUPFAM" id="SSF55729">
    <property type="entry name" value="Acyl-CoA N-acyltransferases (Nat)"/>
    <property type="match status" value="1"/>
</dbReference>
<dbReference type="InterPro" id="IPR051556">
    <property type="entry name" value="N-term/lysine_N-AcTrnsfr"/>
</dbReference>
<reference evidence="5" key="1">
    <citation type="journal article" date="2014" name="Genome Announc.">
        <title>Complete Genome Sequence of Campylobacter iguaniorum Strain 1485ET, Isolated from a Bearded Dragon (Pogona vitticeps).</title>
        <authorList>
            <person name="Gilbert M.J."/>
            <person name="Miller W.G."/>
            <person name="Yee E."/>
            <person name="Kik M."/>
            <person name="Wagenaar J.A."/>
            <person name="Duim B."/>
        </authorList>
    </citation>
    <scope>NUCLEOTIDE SEQUENCE [LARGE SCALE GENOMIC DNA]</scope>
    <source>
        <strain evidence="5">1485E</strain>
    </source>
</reference>
<protein>
    <submittedName>
        <fullName evidence="4">Acetyltransferase</fullName>
    </submittedName>
</protein>
<keyword evidence="1 4" id="KW-0808">Transferase</keyword>
<gene>
    <name evidence="4" type="ORF">CIG1485E_0530</name>
</gene>
<evidence type="ECO:0000313" key="4">
    <source>
        <dbReference type="EMBL" id="AII14395.1"/>
    </source>
</evidence>
<accession>A0A076F862</accession>
<dbReference type="InterPro" id="IPR000182">
    <property type="entry name" value="GNAT_dom"/>
</dbReference>
<dbReference type="OrthoDB" id="5319888at2"/>
<dbReference type="Pfam" id="PF00583">
    <property type="entry name" value="Acetyltransf_1"/>
    <property type="match status" value="1"/>
</dbReference>
<name>A0A076F862_9BACT</name>
<evidence type="ECO:0000256" key="2">
    <source>
        <dbReference type="ARBA" id="ARBA00023315"/>
    </source>
</evidence>
<dbReference type="PROSITE" id="PS51186">
    <property type="entry name" value="GNAT"/>
    <property type="match status" value="1"/>
</dbReference>
<evidence type="ECO:0000313" key="5">
    <source>
        <dbReference type="Proteomes" id="UP000028486"/>
    </source>
</evidence>
<dbReference type="EMBL" id="CP009043">
    <property type="protein sequence ID" value="AII14395.1"/>
    <property type="molecule type" value="Genomic_DNA"/>
</dbReference>
<keyword evidence="5" id="KW-1185">Reference proteome</keyword>
<dbReference type="PANTHER" id="PTHR42919:SF8">
    <property type="entry name" value="N-ALPHA-ACETYLTRANSFERASE 50"/>
    <property type="match status" value="1"/>
</dbReference>
<dbReference type="Gene3D" id="3.40.630.30">
    <property type="match status" value="1"/>
</dbReference>
<dbReference type="eggNOG" id="COG0456">
    <property type="taxonomic scope" value="Bacteria"/>
</dbReference>
<dbReference type="PANTHER" id="PTHR42919">
    <property type="entry name" value="N-ALPHA-ACETYLTRANSFERASE"/>
    <property type="match status" value="1"/>
</dbReference>
<dbReference type="STRING" id="1244531.CIG2463D_0530"/>
<evidence type="ECO:0000256" key="1">
    <source>
        <dbReference type="ARBA" id="ARBA00022679"/>
    </source>
</evidence>
<dbReference type="GO" id="GO:0016747">
    <property type="term" value="F:acyltransferase activity, transferring groups other than amino-acyl groups"/>
    <property type="evidence" value="ECO:0007669"/>
    <property type="project" value="InterPro"/>
</dbReference>
<organism evidence="4 5">
    <name type="scientific">Campylobacter iguaniorum</name>
    <dbReference type="NCBI Taxonomy" id="1244531"/>
    <lineage>
        <taxon>Bacteria</taxon>
        <taxon>Pseudomonadati</taxon>
        <taxon>Campylobacterota</taxon>
        <taxon>Epsilonproteobacteria</taxon>
        <taxon>Campylobacterales</taxon>
        <taxon>Campylobacteraceae</taxon>
        <taxon>Campylobacter</taxon>
    </lineage>
</organism>
<dbReference type="RefSeq" id="WP_038453422.1">
    <property type="nucleotide sequence ID" value="NZ_CP009043.1"/>
</dbReference>
<dbReference type="AlphaFoldDB" id="A0A076F862"/>
<evidence type="ECO:0000259" key="3">
    <source>
        <dbReference type="PROSITE" id="PS51186"/>
    </source>
</evidence>
<proteinExistence type="predicted"/>
<dbReference type="InterPro" id="IPR016181">
    <property type="entry name" value="Acyl_CoA_acyltransferase"/>
</dbReference>
<feature type="domain" description="N-acetyltransferase" evidence="3">
    <location>
        <begin position="1"/>
        <end position="184"/>
    </location>
</feature>
<dbReference type="HOGENOM" id="CLU_087235_2_0_7"/>
<dbReference type="PATRIC" id="fig|1244531.5.peg.540"/>
<dbReference type="KEGG" id="caj:CIG1485E_0530"/>
<sequence length="184" mass="20708">MISIATKQDAKSVIELLNLAMEDIAFSLSGTSNLEQSNQILQEFFAQKGNRLSYENILVYRLDSKVVGAICSYDGSISHKLDEPFIRRLILLGKEPKIQPECSAKELYIDSLATDPNYQKRGIATKLIEACFQKALNLGLDKVSLIVDTKKEKTKKYYESLGFAAVGKKCIANHEYTYMIKDLK</sequence>
<keyword evidence="2" id="KW-0012">Acyltransferase</keyword>